<dbReference type="Gene3D" id="3.60.20.10">
    <property type="entry name" value="Glutamine Phosphoribosylpyrophosphate, subunit 1, domain 1"/>
    <property type="match status" value="1"/>
</dbReference>
<name>A0AAN1XZL1_UNVUL</name>
<dbReference type="Pfam" id="PF06267">
    <property type="entry name" value="DUF1028"/>
    <property type="match status" value="1"/>
</dbReference>
<dbReference type="PANTHER" id="PTHR39328:SF1">
    <property type="entry name" value="BLL2871 PROTEIN"/>
    <property type="match status" value="1"/>
</dbReference>
<dbReference type="Proteomes" id="UP001317532">
    <property type="component" value="Chromosome"/>
</dbReference>
<evidence type="ECO:0000313" key="2">
    <source>
        <dbReference type="Proteomes" id="UP001317532"/>
    </source>
</evidence>
<dbReference type="InterPro" id="IPR010430">
    <property type="entry name" value="DUF1028"/>
</dbReference>
<dbReference type="PANTHER" id="PTHR39328">
    <property type="entry name" value="BLL2871 PROTEIN"/>
    <property type="match status" value="1"/>
</dbReference>
<accession>A0AAN1XZL1</accession>
<protein>
    <recommendedName>
        <fullName evidence="3">Fimbrial assembly protein FimA</fullName>
    </recommendedName>
</protein>
<dbReference type="InterPro" id="IPR029055">
    <property type="entry name" value="Ntn_hydrolases_N"/>
</dbReference>
<evidence type="ECO:0008006" key="3">
    <source>
        <dbReference type="Google" id="ProtNLM"/>
    </source>
</evidence>
<dbReference type="KEGG" id="vab:WPS_31010"/>
<proteinExistence type="predicted"/>
<dbReference type="RefSeq" id="WP_317995388.1">
    <property type="nucleotide sequence ID" value="NZ_AP025523.1"/>
</dbReference>
<gene>
    <name evidence="1" type="ORF">WPS_31010</name>
</gene>
<sequence length="166" mass="16620">MLSTFSIVATDPGAHEIGIAVQSKFLSVGAVVPWLASDAGAIATQAWTNTAFGPRTLDLLRAGESPEMIAQTLITGDPNAADRQFGIVALDGRAATYTGSGCIPWAGGVAGDVYAAQGNCLAGPGVVEAMASTYTSARGTLADRLVAALAPVSAKAATSAASRAPR</sequence>
<dbReference type="SUPFAM" id="SSF56235">
    <property type="entry name" value="N-terminal nucleophile aminohydrolases (Ntn hydrolases)"/>
    <property type="match status" value="1"/>
</dbReference>
<dbReference type="EMBL" id="AP025523">
    <property type="protein sequence ID" value="BDE07825.1"/>
    <property type="molecule type" value="Genomic_DNA"/>
</dbReference>
<reference evidence="1 2" key="1">
    <citation type="journal article" date="2022" name="ISME Commun">
        <title>Vulcanimicrobium alpinus gen. nov. sp. nov., the first cultivated representative of the candidate phylum 'Eremiobacterota', is a metabolically versatile aerobic anoxygenic phototroph.</title>
        <authorList>
            <person name="Yabe S."/>
            <person name="Muto K."/>
            <person name="Abe K."/>
            <person name="Yokota A."/>
            <person name="Staudigel H."/>
            <person name="Tebo B.M."/>
        </authorList>
    </citation>
    <scope>NUCLEOTIDE SEQUENCE [LARGE SCALE GENOMIC DNA]</scope>
    <source>
        <strain evidence="1 2">WC8-2</strain>
    </source>
</reference>
<evidence type="ECO:0000313" key="1">
    <source>
        <dbReference type="EMBL" id="BDE07825.1"/>
    </source>
</evidence>
<dbReference type="AlphaFoldDB" id="A0AAN1XZL1"/>
<organism evidence="1 2">
    <name type="scientific">Vulcanimicrobium alpinum</name>
    <dbReference type="NCBI Taxonomy" id="3016050"/>
    <lineage>
        <taxon>Bacteria</taxon>
        <taxon>Bacillati</taxon>
        <taxon>Vulcanimicrobiota</taxon>
        <taxon>Vulcanimicrobiia</taxon>
        <taxon>Vulcanimicrobiales</taxon>
        <taxon>Vulcanimicrobiaceae</taxon>
        <taxon>Vulcanimicrobium</taxon>
    </lineage>
</organism>
<keyword evidence="2" id="KW-1185">Reference proteome</keyword>